<evidence type="ECO:0000313" key="2">
    <source>
        <dbReference type="EMBL" id="GIX87912.1"/>
    </source>
</evidence>
<evidence type="ECO:0000256" key="1">
    <source>
        <dbReference type="SAM" id="MobiDB-lite"/>
    </source>
</evidence>
<proteinExistence type="predicted"/>
<keyword evidence="3" id="KW-1185">Reference proteome</keyword>
<protein>
    <recommendedName>
        <fullName evidence="4">Transposase</fullName>
    </recommendedName>
</protein>
<evidence type="ECO:0008006" key="4">
    <source>
        <dbReference type="Google" id="ProtNLM"/>
    </source>
</evidence>
<organism evidence="2 3">
    <name type="scientific">Caerostris darwini</name>
    <dbReference type="NCBI Taxonomy" id="1538125"/>
    <lineage>
        <taxon>Eukaryota</taxon>
        <taxon>Metazoa</taxon>
        <taxon>Ecdysozoa</taxon>
        <taxon>Arthropoda</taxon>
        <taxon>Chelicerata</taxon>
        <taxon>Arachnida</taxon>
        <taxon>Araneae</taxon>
        <taxon>Araneomorphae</taxon>
        <taxon>Entelegynae</taxon>
        <taxon>Araneoidea</taxon>
        <taxon>Araneidae</taxon>
        <taxon>Caerostris</taxon>
    </lineage>
</organism>
<reference evidence="2 3" key="1">
    <citation type="submission" date="2021-06" db="EMBL/GenBank/DDBJ databases">
        <title>Caerostris darwini draft genome.</title>
        <authorList>
            <person name="Kono N."/>
            <person name="Arakawa K."/>
        </authorList>
    </citation>
    <scope>NUCLEOTIDE SEQUENCE [LARGE SCALE GENOMIC DNA]</scope>
</reference>
<name>A0AAV4NXX6_9ARAC</name>
<dbReference type="AlphaFoldDB" id="A0AAV4NXX6"/>
<sequence>MRRLLGDHGDRSVAWVLRYVQTIPTECIVSLDSTNRKAASNTHTKEGCTTVFKRADNKKKKKVSRHLATALFKAEHRTRSLATKWLSSTVHMEEYNRRPRKEALCVWAEGPPYLPSPLLGLGRPTKGPPGTIPLSENDGGGVKSGPPSWYFLFVGCFKKGRCIE</sequence>
<comment type="caution">
    <text evidence="2">The sequence shown here is derived from an EMBL/GenBank/DDBJ whole genome shotgun (WGS) entry which is preliminary data.</text>
</comment>
<feature type="region of interest" description="Disordered" evidence="1">
    <location>
        <begin position="118"/>
        <end position="140"/>
    </location>
</feature>
<accession>A0AAV4NXX6</accession>
<dbReference type="EMBL" id="BPLQ01002032">
    <property type="protein sequence ID" value="GIX87912.1"/>
    <property type="molecule type" value="Genomic_DNA"/>
</dbReference>
<evidence type="ECO:0000313" key="3">
    <source>
        <dbReference type="Proteomes" id="UP001054837"/>
    </source>
</evidence>
<gene>
    <name evidence="2" type="ORF">CDAR_437481</name>
</gene>
<dbReference type="Proteomes" id="UP001054837">
    <property type="component" value="Unassembled WGS sequence"/>
</dbReference>